<keyword evidence="5" id="KW-1185">Reference proteome</keyword>
<dbReference type="PANTHER" id="PTHR46518">
    <property type="entry name" value="COILED-COIL DOMAIN-CONTAINING PROTEIN 151"/>
    <property type="match status" value="1"/>
</dbReference>
<feature type="domain" description="ODAD1 central coiled coil region" evidence="4">
    <location>
        <begin position="117"/>
        <end position="382"/>
    </location>
</feature>
<dbReference type="GO" id="GO:0036158">
    <property type="term" value="P:outer dynein arm assembly"/>
    <property type="evidence" value="ECO:0007669"/>
    <property type="project" value="InterPro"/>
</dbReference>
<dbReference type="GO" id="GO:0097542">
    <property type="term" value="C:ciliary tip"/>
    <property type="evidence" value="ECO:0007669"/>
    <property type="project" value="TreeGrafter"/>
</dbReference>
<evidence type="ECO:0000313" key="6">
    <source>
        <dbReference type="WBParaSite" id="maker-E.canG7_contigs_8866-snap-gene-1.43-mRNA-1"/>
    </source>
</evidence>
<dbReference type="GO" id="GO:0035253">
    <property type="term" value="C:ciliary rootlet"/>
    <property type="evidence" value="ECO:0007669"/>
    <property type="project" value="TreeGrafter"/>
</dbReference>
<keyword evidence="1 2" id="KW-0175">Coiled coil</keyword>
<dbReference type="InterPro" id="IPR049258">
    <property type="entry name" value="ODAD1_CC"/>
</dbReference>
<dbReference type="PANTHER" id="PTHR46518:SF1">
    <property type="entry name" value="OUTER DYNEIN ARM-DOCKING COMPLEX SUBUNIT 3"/>
    <property type="match status" value="1"/>
</dbReference>
<protein>
    <submittedName>
        <fullName evidence="6">Coiled coil domain containing protein 151</fullName>
    </submittedName>
</protein>
<dbReference type="WBParaSite" id="maker-E.canG7_contigs_8866-snap-gene-1.43-mRNA-1">
    <property type="protein sequence ID" value="maker-E.canG7_contigs_8866-snap-gene-1.43-mRNA-1"/>
    <property type="gene ID" value="EcG7_01573"/>
</dbReference>
<reference evidence="6" key="1">
    <citation type="submission" date="2022-11" db="UniProtKB">
        <authorList>
            <consortium name="WormBaseParasite"/>
        </authorList>
    </citation>
    <scope>IDENTIFICATION</scope>
</reference>
<dbReference type="Proteomes" id="UP000887562">
    <property type="component" value="Unplaced"/>
</dbReference>
<name>A0A915F0R5_9CEST</name>
<dbReference type="Pfam" id="PF21773">
    <property type="entry name" value="ODAD1_CC"/>
    <property type="match status" value="1"/>
</dbReference>
<evidence type="ECO:0000313" key="5">
    <source>
        <dbReference type="Proteomes" id="UP000887562"/>
    </source>
</evidence>
<accession>A0A915F0R5</accession>
<evidence type="ECO:0000256" key="1">
    <source>
        <dbReference type="ARBA" id="ARBA00023054"/>
    </source>
</evidence>
<feature type="region of interest" description="Disordered" evidence="3">
    <location>
        <begin position="486"/>
        <end position="544"/>
    </location>
</feature>
<evidence type="ECO:0000256" key="3">
    <source>
        <dbReference type="SAM" id="MobiDB-lite"/>
    </source>
</evidence>
<feature type="compositionally biased region" description="Basic and acidic residues" evidence="3">
    <location>
        <begin position="535"/>
        <end position="544"/>
    </location>
</feature>
<sequence>MNVNQLLRRSISALILITTGMNTPKADTNYSLHAANLKIDEVKAKLNLLVVLKSKEALDTMDYHTCDAMKRLNALRHQTNKKIENLNHLKRKYCETYDAKIQLDNILNISGVGKILRDLDNRLDKAKLKCEEADHIYRAYKQIKEKLEEEQLTFPACLENLENQIKDSKKELEKLQRMHYDAMLAKDSALRELKFREEENKNDRRRRDIEISALRKVAEDKRSKADFGEKKLMTVSSSEDGHSYSPYGAFGPKEEQLQKIRMYEDMYRKIRDVTGVQDVVKMAARFESQLETMEHLNTLKTEGETVIAELQSQFKNLKMELDDLKYTGESELEGNQKLVKEYEEKVKEVTAERDALQQQLDEVSSLIVHCKAGMIHICEKLEDVDVPIPKVDKPVSLAEGADASTTKVAEDGSGGVERIRESERSDETIALISLCSEKVKGLLESMKRYDYDKKIDKIQETARRTILSTSEFFGATEAKVPEFNMRVPTSQDLDNGPGEDNDSVLYEDDDDGALSRNAMKKQSQQIVEMRTKKRPAGDKAKKGR</sequence>
<dbReference type="GO" id="GO:0036064">
    <property type="term" value="C:ciliary basal body"/>
    <property type="evidence" value="ECO:0007669"/>
    <property type="project" value="TreeGrafter"/>
</dbReference>
<dbReference type="GO" id="GO:0003341">
    <property type="term" value="P:cilium movement"/>
    <property type="evidence" value="ECO:0007669"/>
    <property type="project" value="InterPro"/>
</dbReference>
<evidence type="ECO:0000259" key="4">
    <source>
        <dbReference type="Pfam" id="PF21773"/>
    </source>
</evidence>
<feature type="coiled-coil region" evidence="2">
    <location>
        <begin position="116"/>
        <end position="178"/>
    </location>
</feature>
<feature type="compositionally biased region" description="Acidic residues" evidence="3">
    <location>
        <begin position="497"/>
        <end position="512"/>
    </location>
</feature>
<proteinExistence type="predicted"/>
<evidence type="ECO:0000256" key="2">
    <source>
        <dbReference type="SAM" id="Coils"/>
    </source>
</evidence>
<dbReference type="InterPro" id="IPR033192">
    <property type="entry name" value="ODAD3"/>
</dbReference>
<organism evidence="5 6">
    <name type="scientific">Echinococcus canadensis</name>
    <dbReference type="NCBI Taxonomy" id="519352"/>
    <lineage>
        <taxon>Eukaryota</taxon>
        <taxon>Metazoa</taxon>
        <taxon>Spiralia</taxon>
        <taxon>Lophotrochozoa</taxon>
        <taxon>Platyhelminthes</taxon>
        <taxon>Cestoda</taxon>
        <taxon>Eucestoda</taxon>
        <taxon>Cyclophyllidea</taxon>
        <taxon>Taeniidae</taxon>
        <taxon>Echinococcus</taxon>
        <taxon>Echinococcus canadensis group</taxon>
    </lineage>
</organism>
<feature type="coiled-coil region" evidence="2">
    <location>
        <begin position="307"/>
        <end position="366"/>
    </location>
</feature>
<dbReference type="AlphaFoldDB" id="A0A915F0R5"/>